<dbReference type="Proteomes" id="UP001209878">
    <property type="component" value="Unassembled WGS sequence"/>
</dbReference>
<keyword evidence="11 17" id="KW-0472">Membrane</keyword>
<evidence type="ECO:0000256" key="10">
    <source>
        <dbReference type="ARBA" id="ARBA00022989"/>
    </source>
</evidence>
<evidence type="ECO:0000313" key="19">
    <source>
        <dbReference type="EMBL" id="KAK2185175.1"/>
    </source>
</evidence>
<dbReference type="PROSITE" id="PS50092">
    <property type="entry name" value="TSP1"/>
    <property type="match status" value="5"/>
</dbReference>
<dbReference type="InterPro" id="IPR057563">
    <property type="entry name" value="Sema5A/B-like_TSP-1"/>
</dbReference>
<organism evidence="19 20">
    <name type="scientific">Ridgeia piscesae</name>
    <name type="common">Tubeworm</name>
    <dbReference type="NCBI Taxonomy" id="27915"/>
    <lineage>
        <taxon>Eukaryota</taxon>
        <taxon>Metazoa</taxon>
        <taxon>Spiralia</taxon>
        <taxon>Lophotrochozoa</taxon>
        <taxon>Annelida</taxon>
        <taxon>Polychaeta</taxon>
        <taxon>Sedentaria</taxon>
        <taxon>Canalipalpata</taxon>
        <taxon>Sabellida</taxon>
        <taxon>Siboglinidae</taxon>
        <taxon>Ridgeia</taxon>
    </lineage>
</organism>
<dbReference type="InterPro" id="IPR002165">
    <property type="entry name" value="Plexin_repeat"/>
</dbReference>
<dbReference type="FunFam" id="2.20.100.10:FF:000001">
    <property type="entry name" value="semaphorin-5A isoform X1"/>
    <property type="match status" value="2"/>
</dbReference>
<reference evidence="19" key="1">
    <citation type="journal article" date="2023" name="Mol. Biol. Evol.">
        <title>Third-Generation Sequencing Reveals the Adaptive Role of the Epigenome in Three Deep-Sea Polychaetes.</title>
        <authorList>
            <person name="Perez M."/>
            <person name="Aroh O."/>
            <person name="Sun Y."/>
            <person name="Lan Y."/>
            <person name="Juniper S.K."/>
            <person name="Young C.R."/>
            <person name="Angers B."/>
            <person name="Qian P.Y."/>
        </authorList>
    </citation>
    <scope>NUCLEOTIDE SEQUENCE</scope>
    <source>
        <strain evidence="19">R07B-5</strain>
    </source>
</reference>
<comment type="subcellular location">
    <subcellularLocation>
        <location evidence="1">Membrane</location>
        <topology evidence="1">Single-pass membrane protein</topology>
    </subcellularLocation>
    <subcellularLocation>
        <location evidence="2">Secreted</location>
    </subcellularLocation>
</comment>
<keyword evidence="20" id="KW-1185">Reference proteome</keyword>
<dbReference type="SUPFAM" id="SSF82895">
    <property type="entry name" value="TSP-1 type 1 repeat"/>
    <property type="match status" value="4"/>
</dbReference>
<accession>A0AAD9NZ83</accession>
<dbReference type="GO" id="GO:0030335">
    <property type="term" value="P:positive regulation of cell migration"/>
    <property type="evidence" value="ECO:0007669"/>
    <property type="project" value="TreeGrafter"/>
</dbReference>
<dbReference type="GO" id="GO:0005886">
    <property type="term" value="C:plasma membrane"/>
    <property type="evidence" value="ECO:0007669"/>
    <property type="project" value="TreeGrafter"/>
</dbReference>
<gene>
    <name evidence="19" type="ORF">NP493_244g03029</name>
</gene>
<evidence type="ECO:0000256" key="1">
    <source>
        <dbReference type="ARBA" id="ARBA00004167"/>
    </source>
</evidence>
<feature type="transmembrane region" description="Helical" evidence="17">
    <location>
        <begin position="917"/>
        <end position="942"/>
    </location>
</feature>
<proteinExistence type="predicted"/>
<feature type="region of interest" description="Disordered" evidence="16">
    <location>
        <begin position="287"/>
        <end position="306"/>
    </location>
</feature>
<dbReference type="InterPro" id="IPR016201">
    <property type="entry name" value="PSI"/>
</dbReference>
<comment type="caution">
    <text evidence="15">Lacks conserved residue(s) required for the propagation of feature annotation.</text>
</comment>
<dbReference type="PANTHER" id="PTHR11036:SF79">
    <property type="entry name" value="SEMAPHORIN 5C, ISOFORM A"/>
    <property type="match status" value="1"/>
</dbReference>
<dbReference type="GO" id="GO:0005576">
    <property type="term" value="C:extracellular region"/>
    <property type="evidence" value="ECO:0007669"/>
    <property type="project" value="UniProtKB-SubCell"/>
</dbReference>
<sequence length="1034" mass="117270">MAVDEANNQLIVGARDYLLRLDLEKLNTMEVVEWKPKNMTATICEAKGKNAENCHNYVRVLLLHKNYVFTCGTNAFYPQCTWREVTNLKTIKEEIKGVGMCPYDPAFNNSALITSNGNFYSATVTDFNARDAAIYRIMGPSKKLRTLQFNSKWLNEPNFVSTYEIGDFIYFFFRETAVEYINCGKTIYSRVARICKSDTGGNVLLEENWTSFMKARLNCSIPGSFPFYFSELQSTYYNKEQGLIYASFTTSPTSIYGTAVCVYDMAAIQAAFEGPFKYQENPEMAWGRKPNKSPHMQCSSSNSKRSLPLNETPVQRLLVDAQKFQMMDLAVQPVEKEPFVIAELERYTHIVVDTVKTREFDSLDVIFVADLEGVIKKLVRVPGTNKTCVVEEIHISEEDQRLPIRSMKLVKEQDALYIGTEYKLMRIPLHRCSRFKSKILCMNSQDPYCAWNERRGACARLPSSMHSHWLQNITSCPMMKYPVVGGWSLWSSWEPCQNTGEPRTGDKCICRRRSCDTPVPRFGGERCQGVSVEVTNCTNNGGWTTWSEWSTCSQSCGIAVRSRHRSCGNPEPQFGGRTCVGSNIDTQYCLDNPLCIEPTKLPVVSEWSAWGQWAPCTAKCGGGVKIRHRQCNNPTPSEDRIGCVGNNQEWKMCNHHKCPEMRRASSWTPWVRVNSSADGYIEQRYRFICKSTVSAPSMLRVSHMKADARFCSKTGADCDNAGPHSVANVDGQWSSWSAWTECNAPCGGGEQRRERGCNSPLPSGSGKDCLGYAQEIRHCNEHSCKGKWSCWTDFSVCSATCGQGYKIRTRHCEAEIAGSSYTIPCYGSNQEQLPCKLKDCQLESDKGGWTEWTVWSVCGENSVQERKRDCQTTFAIEGQCDGAQLERRMCSYNKIDVVVAESREARSRSCRRERFQVYHLIITAFAGFIFGGVVCIGIFLYCQRQRRDDINKFSTMQHQEAIPNPYMCPSDLELHHVYTPLAGLNNKYYSTGSLKKKDSNKLTVREATLKRSSLMSTNTNSLMRTNLDWRDNDY</sequence>
<evidence type="ECO:0000256" key="14">
    <source>
        <dbReference type="ARBA" id="ARBA00074148"/>
    </source>
</evidence>
<feature type="domain" description="Sema" evidence="18">
    <location>
        <begin position="1"/>
        <end position="429"/>
    </location>
</feature>
<dbReference type="FunFam" id="2.20.100.10:FF:000007">
    <property type="entry name" value="Thrombospondin 1"/>
    <property type="match status" value="1"/>
</dbReference>
<evidence type="ECO:0000256" key="15">
    <source>
        <dbReference type="PROSITE-ProRule" id="PRU00352"/>
    </source>
</evidence>
<keyword evidence="12" id="KW-1015">Disulfide bond</keyword>
<evidence type="ECO:0000256" key="7">
    <source>
        <dbReference type="ARBA" id="ARBA00022737"/>
    </source>
</evidence>
<evidence type="ECO:0000256" key="11">
    <source>
        <dbReference type="ARBA" id="ARBA00023136"/>
    </source>
</evidence>
<feature type="compositionally biased region" description="Polar residues" evidence="16">
    <location>
        <begin position="294"/>
        <end position="305"/>
    </location>
</feature>
<dbReference type="InterPro" id="IPR001627">
    <property type="entry name" value="Semap_dom"/>
</dbReference>
<dbReference type="Gene3D" id="2.20.100.10">
    <property type="entry name" value="Thrombospondin type-1 (TSP1) repeat"/>
    <property type="match status" value="5"/>
</dbReference>
<keyword evidence="9" id="KW-0524">Neurogenesis</keyword>
<keyword evidence="13" id="KW-0325">Glycoprotein</keyword>
<evidence type="ECO:0000256" key="2">
    <source>
        <dbReference type="ARBA" id="ARBA00004613"/>
    </source>
</evidence>
<keyword evidence="4" id="KW-0964">Secreted</keyword>
<evidence type="ECO:0000256" key="9">
    <source>
        <dbReference type="ARBA" id="ARBA00022902"/>
    </source>
</evidence>
<dbReference type="EMBL" id="JAODUO010000243">
    <property type="protein sequence ID" value="KAK2185175.1"/>
    <property type="molecule type" value="Genomic_DNA"/>
</dbReference>
<dbReference type="SMART" id="SM00423">
    <property type="entry name" value="PSI"/>
    <property type="match status" value="1"/>
</dbReference>
<comment type="caution">
    <text evidence="19">The sequence shown here is derived from an EMBL/GenBank/DDBJ whole genome shotgun (WGS) entry which is preliminary data.</text>
</comment>
<dbReference type="InterPro" id="IPR015943">
    <property type="entry name" value="WD40/YVTN_repeat-like_dom_sf"/>
</dbReference>
<evidence type="ECO:0000256" key="4">
    <source>
        <dbReference type="ARBA" id="ARBA00022525"/>
    </source>
</evidence>
<dbReference type="Pfam" id="PF23260">
    <property type="entry name" value="TSP1_2"/>
    <property type="match status" value="1"/>
</dbReference>
<dbReference type="PANTHER" id="PTHR11036">
    <property type="entry name" value="SEMAPHORIN"/>
    <property type="match status" value="1"/>
</dbReference>
<evidence type="ECO:0000256" key="6">
    <source>
        <dbReference type="ARBA" id="ARBA00022729"/>
    </source>
</evidence>
<evidence type="ECO:0000313" key="20">
    <source>
        <dbReference type="Proteomes" id="UP001209878"/>
    </source>
</evidence>
<dbReference type="InterPro" id="IPR000884">
    <property type="entry name" value="TSP1_rpt"/>
</dbReference>
<evidence type="ECO:0000256" key="3">
    <source>
        <dbReference type="ARBA" id="ARBA00022473"/>
    </source>
</evidence>
<keyword evidence="10 17" id="KW-1133">Transmembrane helix</keyword>
<keyword evidence="5 17" id="KW-0812">Transmembrane</keyword>
<keyword evidence="7" id="KW-0677">Repeat</keyword>
<dbReference type="InterPro" id="IPR036383">
    <property type="entry name" value="TSP1_rpt_sf"/>
</dbReference>
<dbReference type="SMART" id="SM00209">
    <property type="entry name" value="TSP1"/>
    <property type="match status" value="6"/>
</dbReference>
<name>A0AAD9NZ83_RIDPI</name>
<dbReference type="GO" id="GO:0071526">
    <property type="term" value="P:semaphorin-plexin signaling pathway"/>
    <property type="evidence" value="ECO:0007669"/>
    <property type="project" value="TreeGrafter"/>
</dbReference>
<dbReference type="FunFam" id="2.130.10.10:FF:000369">
    <property type="entry name" value="semaphorin-2A isoform X1"/>
    <property type="match status" value="1"/>
</dbReference>
<evidence type="ECO:0000256" key="12">
    <source>
        <dbReference type="ARBA" id="ARBA00023157"/>
    </source>
</evidence>
<dbReference type="GO" id="GO:0007411">
    <property type="term" value="P:axon guidance"/>
    <property type="evidence" value="ECO:0007669"/>
    <property type="project" value="TreeGrafter"/>
</dbReference>
<keyword evidence="3" id="KW-0217">Developmental protein</keyword>
<evidence type="ECO:0000256" key="8">
    <source>
        <dbReference type="ARBA" id="ARBA00022782"/>
    </source>
</evidence>
<evidence type="ECO:0000256" key="5">
    <source>
        <dbReference type="ARBA" id="ARBA00022692"/>
    </source>
</evidence>
<keyword evidence="6" id="KW-0732">Signal</keyword>
<dbReference type="SUPFAM" id="SSF101912">
    <property type="entry name" value="Sema domain"/>
    <property type="match status" value="1"/>
</dbReference>
<dbReference type="InterPro" id="IPR027231">
    <property type="entry name" value="Semaphorin"/>
</dbReference>
<dbReference type="Gene3D" id="2.130.10.10">
    <property type="entry name" value="YVTN repeat-like/Quinoprotein amine dehydrogenase"/>
    <property type="match status" value="1"/>
</dbReference>
<keyword evidence="8" id="KW-0221">Differentiation</keyword>
<dbReference type="PROSITE" id="PS51004">
    <property type="entry name" value="SEMA"/>
    <property type="match status" value="1"/>
</dbReference>
<dbReference type="PRINTS" id="PR01705">
    <property type="entry name" value="TSP1REPEAT"/>
</dbReference>
<evidence type="ECO:0000259" key="18">
    <source>
        <dbReference type="PROSITE" id="PS51004"/>
    </source>
</evidence>
<dbReference type="GO" id="GO:0030215">
    <property type="term" value="F:semaphorin receptor binding"/>
    <property type="evidence" value="ECO:0007669"/>
    <property type="project" value="InterPro"/>
</dbReference>
<dbReference type="SUPFAM" id="SSF103575">
    <property type="entry name" value="Plexin repeat"/>
    <property type="match status" value="1"/>
</dbReference>
<dbReference type="Pfam" id="PF01403">
    <property type="entry name" value="Sema"/>
    <property type="match status" value="1"/>
</dbReference>
<dbReference type="Pfam" id="PF01437">
    <property type="entry name" value="PSI"/>
    <property type="match status" value="1"/>
</dbReference>
<dbReference type="Pfam" id="PF00090">
    <property type="entry name" value="TSP_1"/>
    <property type="match status" value="5"/>
</dbReference>
<protein>
    <recommendedName>
        <fullName evidence="14">Semaphorin-2A</fullName>
    </recommendedName>
</protein>
<evidence type="ECO:0000256" key="17">
    <source>
        <dbReference type="SAM" id="Phobius"/>
    </source>
</evidence>
<dbReference type="FunFam" id="2.20.100.10:FF:000021">
    <property type="entry name" value="semaphorin-5B isoform X1"/>
    <property type="match status" value="1"/>
</dbReference>
<dbReference type="GO" id="GO:0045499">
    <property type="term" value="F:chemorepellent activity"/>
    <property type="evidence" value="ECO:0007669"/>
    <property type="project" value="TreeGrafter"/>
</dbReference>
<dbReference type="AlphaFoldDB" id="A0AAD9NZ83"/>
<evidence type="ECO:0000256" key="16">
    <source>
        <dbReference type="SAM" id="MobiDB-lite"/>
    </source>
</evidence>
<dbReference type="SMART" id="SM00630">
    <property type="entry name" value="Sema"/>
    <property type="match status" value="1"/>
</dbReference>
<dbReference type="InterPro" id="IPR036352">
    <property type="entry name" value="Semap_dom_sf"/>
</dbReference>
<evidence type="ECO:0000256" key="13">
    <source>
        <dbReference type="ARBA" id="ARBA00023180"/>
    </source>
</evidence>
<dbReference type="Gene3D" id="3.30.1680.10">
    <property type="entry name" value="ligand-binding face of the semaphorins, domain 2"/>
    <property type="match status" value="1"/>
</dbReference>